<proteinExistence type="predicted"/>
<dbReference type="AlphaFoldDB" id="A0AA37M3U8"/>
<feature type="transmembrane region" description="Helical" evidence="2">
    <location>
        <begin position="242"/>
        <end position="262"/>
    </location>
</feature>
<feature type="transmembrane region" description="Helical" evidence="2">
    <location>
        <begin position="35"/>
        <end position="66"/>
    </location>
</feature>
<comment type="caution">
    <text evidence="4">The sequence shown here is derived from an EMBL/GenBank/DDBJ whole genome shotgun (WGS) entry which is preliminary data.</text>
</comment>
<dbReference type="GO" id="GO:0004175">
    <property type="term" value="F:endopeptidase activity"/>
    <property type="evidence" value="ECO:0007669"/>
    <property type="project" value="UniProtKB-ARBA"/>
</dbReference>
<organism evidence="4 5">
    <name type="scientific">Methylobacterium frigidaeris</name>
    <dbReference type="NCBI Taxonomy" id="2038277"/>
    <lineage>
        <taxon>Bacteria</taxon>
        <taxon>Pseudomonadati</taxon>
        <taxon>Pseudomonadota</taxon>
        <taxon>Alphaproteobacteria</taxon>
        <taxon>Hyphomicrobiales</taxon>
        <taxon>Methylobacteriaceae</taxon>
        <taxon>Methylobacterium</taxon>
    </lineage>
</organism>
<dbReference type="Pfam" id="PF02517">
    <property type="entry name" value="Rce1-like"/>
    <property type="match status" value="1"/>
</dbReference>
<dbReference type="EMBL" id="BPQJ01000007">
    <property type="protein sequence ID" value="GJD61717.1"/>
    <property type="molecule type" value="Genomic_DNA"/>
</dbReference>
<name>A0AA37M3U8_9HYPH</name>
<keyword evidence="5" id="KW-1185">Reference proteome</keyword>
<feature type="domain" description="CAAX prenyl protease 2/Lysostaphin resistance protein A-like" evidence="3">
    <location>
        <begin position="166"/>
        <end position="254"/>
    </location>
</feature>
<feature type="region of interest" description="Disordered" evidence="1">
    <location>
        <begin position="1"/>
        <end position="27"/>
    </location>
</feature>
<evidence type="ECO:0000313" key="4">
    <source>
        <dbReference type="EMBL" id="GJD61717.1"/>
    </source>
</evidence>
<evidence type="ECO:0000256" key="2">
    <source>
        <dbReference type="SAM" id="Phobius"/>
    </source>
</evidence>
<accession>A0AA37M3U8</accession>
<sequence length="265" mass="27925">MPLLKPAARHSAPVSRSGAPAHPEPPGFPRRERGLWLGVAAAILRALLLQLAAFGLVLGAVAGLGHLPALPAGFLPFPALSGGERAALALTVLPHAALALLLLAAIRLRPGKALGFARPALPRRAAWLILLWPPLQVAWTAGLLLLAGQAPVRAWRLSPFLTGEVFLAWTLWLVVLAPLAEEMLFRGDLFGRLRRILPPAATVAVATAVFVLCHAERGLLQPVSVLPLGIALGMVRLWTGSLWPCIALHAASNGAVVLARVWSTG</sequence>
<dbReference type="InterPro" id="IPR003675">
    <property type="entry name" value="Rce1/LyrA-like_dom"/>
</dbReference>
<feature type="transmembrane region" description="Helical" evidence="2">
    <location>
        <begin position="86"/>
        <end position="106"/>
    </location>
</feature>
<evidence type="ECO:0000256" key="1">
    <source>
        <dbReference type="SAM" id="MobiDB-lite"/>
    </source>
</evidence>
<evidence type="ECO:0000259" key="3">
    <source>
        <dbReference type="Pfam" id="PF02517"/>
    </source>
</evidence>
<evidence type="ECO:0000313" key="5">
    <source>
        <dbReference type="Proteomes" id="UP001055286"/>
    </source>
</evidence>
<feature type="transmembrane region" description="Helical" evidence="2">
    <location>
        <begin position="166"/>
        <end position="184"/>
    </location>
</feature>
<protein>
    <recommendedName>
        <fullName evidence="3">CAAX prenyl protease 2/Lysostaphin resistance protein A-like domain-containing protein</fullName>
    </recommendedName>
</protein>
<reference evidence="4" key="1">
    <citation type="journal article" date="2016" name="Front. Microbiol.">
        <title>Genome Sequence of the Piezophilic, Mesophilic Sulfate-Reducing Bacterium Desulfovibrio indicus J2T.</title>
        <authorList>
            <person name="Cao J."/>
            <person name="Maignien L."/>
            <person name="Shao Z."/>
            <person name="Alain K."/>
            <person name="Jebbar M."/>
        </authorList>
    </citation>
    <scope>NUCLEOTIDE SEQUENCE</scope>
    <source>
        <strain evidence="4">JCM 32048</strain>
    </source>
</reference>
<dbReference type="Proteomes" id="UP001055286">
    <property type="component" value="Unassembled WGS sequence"/>
</dbReference>
<feature type="transmembrane region" description="Helical" evidence="2">
    <location>
        <begin position="196"/>
        <end position="212"/>
    </location>
</feature>
<feature type="transmembrane region" description="Helical" evidence="2">
    <location>
        <begin position="127"/>
        <end position="146"/>
    </location>
</feature>
<gene>
    <name evidence="4" type="ORF">MPEAHAMD_1862</name>
</gene>
<dbReference type="GO" id="GO:0080120">
    <property type="term" value="P:CAAX-box protein maturation"/>
    <property type="evidence" value="ECO:0007669"/>
    <property type="project" value="UniProtKB-ARBA"/>
</dbReference>
<keyword evidence="2" id="KW-1133">Transmembrane helix</keyword>
<keyword evidence="2" id="KW-0812">Transmembrane</keyword>
<keyword evidence="2" id="KW-0472">Membrane</keyword>
<reference evidence="4" key="2">
    <citation type="submission" date="2021-08" db="EMBL/GenBank/DDBJ databases">
        <authorList>
            <person name="Tani A."/>
            <person name="Ola A."/>
            <person name="Ogura Y."/>
            <person name="Katsura K."/>
            <person name="Hayashi T."/>
        </authorList>
    </citation>
    <scope>NUCLEOTIDE SEQUENCE</scope>
    <source>
        <strain evidence="4">JCM 32048</strain>
    </source>
</reference>